<dbReference type="InterPro" id="IPR026044">
    <property type="entry name" value="MltA"/>
</dbReference>
<dbReference type="Proteomes" id="UP000826725">
    <property type="component" value="Chromosome"/>
</dbReference>
<gene>
    <name evidence="2" type="ORF">DGMP_24910</name>
</gene>
<evidence type="ECO:0000313" key="3">
    <source>
        <dbReference type="Proteomes" id="UP000826725"/>
    </source>
</evidence>
<proteinExistence type="predicted"/>
<dbReference type="AlphaFoldDB" id="A0A8D5FI56"/>
<protein>
    <recommendedName>
        <fullName evidence="1">Lytic transglycosylase MltA domain-containing protein</fullName>
    </recommendedName>
</protein>
<dbReference type="GO" id="GO:0008933">
    <property type="term" value="F:peptidoglycan lytic transglycosylase activity"/>
    <property type="evidence" value="ECO:0007669"/>
    <property type="project" value="TreeGrafter"/>
</dbReference>
<dbReference type="InterPro" id="IPR005300">
    <property type="entry name" value="MltA_B"/>
</dbReference>
<dbReference type="GO" id="GO:0009253">
    <property type="term" value="P:peptidoglycan catabolic process"/>
    <property type="evidence" value="ECO:0007669"/>
    <property type="project" value="TreeGrafter"/>
</dbReference>
<reference evidence="2" key="1">
    <citation type="submission" date="2020-09" db="EMBL/GenBank/DDBJ databases">
        <title>Desulfogranum mesoprofundum gen. nov., sp. nov., a novel mesophilic, sulfate-reducing chemolithoautotroph isolated from a deep-sea hydrothermal vent chimney in the Suiyo Seamount.</title>
        <authorList>
            <person name="Hashimoto Y."/>
            <person name="Nakagawa S."/>
        </authorList>
    </citation>
    <scope>NUCLEOTIDE SEQUENCE</scope>
    <source>
        <strain evidence="2">KT2</strain>
    </source>
</reference>
<dbReference type="PANTHER" id="PTHR30124">
    <property type="entry name" value="MEMBRANE-BOUND LYTIC MUREIN TRANSGLYCOSYLASE A"/>
    <property type="match status" value="1"/>
</dbReference>
<dbReference type="EMBL" id="AP024086">
    <property type="protein sequence ID" value="BCL61798.1"/>
    <property type="molecule type" value="Genomic_DNA"/>
</dbReference>
<evidence type="ECO:0000259" key="1">
    <source>
        <dbReference type="SMART" id="SM00925"/>
    </source>
</evidence>
<dbReference type="GO" id="GO:0004553">
    <property type="term" value="F:hydrolase activity, hydrolyzing O-glycosyl compounds"/>
    <property type="evidence" value="ECO:0007669"/>
    <property type="project" value="InterPro"/>
</dbReference>
<keyword evidence="3" id="KW-1185">Reference proteome</keyword>
<accession>A0A8D5FI56</accession>
<dbReference type="KEGG" id="dbk:DGMP_24910"/>
<dbReference type="CDD" id="cd14668">
    <property type="entry name" value="mlta_B"/>
    <property type="match status" value="1"/>
</dbReference>
<organism evidence="2 3">
    <name type="scientific">Desulfomarina profundi</name>
    <dbReference type="NCBI Taxonomy" id="2772557"/>
    <lineage>
        <taxon>Bacteria</taxon>
        <taxon>Pseudomonadati</taxon>
        <taxon>Thermodesulfobacteriota</taxon>
        <taxon>Desulfobulbia</taxon>
        <taxon>Desulfobulbales</taxon>
        <taxon>Desulfobulbaceae</taxon>
        <taxon>Desulfomarina</taxon>
    </lineage>
</organism>
<name>A0A8D5FI56_9BACT</name>
<dbReference type="PIRSF" id="PIRSF019422">
    <property type="entry name" value="MltA"/>
    <property type="match status" value="1"/>
</dbReference>
<sequence>MSIKIRSGNLFFLLLLFLLCIVYYLFFADHYKPLHHLNKNQLPDFSDDMAYQSFLSAAENHLEFLQEREKSTLIVLGEYQFSIDQAVQSIREFSEEIHRNPSPENLQQYIRENYEVFQAGGRKTKRKREMLVTGYYEPVFVGSLTRTGPFIYPIYSPPKDLVSRKIKGKTLTGRMTAGGFTKYWTRAQIEKENVLKGYELVFLKDPFDAFLLQVQGSGRIRLRDNSIRTVRFAASNGHPYNSIGKLLVDEKKLPLDEVSVPRIRKYLDRHPNQLQRILNHNPRYIFFNWGTITHPGAAAVYFLLRADQ</sequence>
<dbReference type="Pfam" id="PF03562">
    <property type="entry name" value="MltA"/>
    <property type="match status" value="1"/>
</dbReference>
<dbReference type="SMART" id="SM00925">
    <property type="entry name" value="MltA"/>
    <property type="match status" value="1"/>
</dbReference>
<dbReference type="PANTHER" id="PTHR30124:SF0">
    <property type="entry name" value="MEMBRANE-BOUND LYTIC MUREIN TRANSGLYCOSYLASE A"/>
    <property type="match status" value="1"/>
</dbReference>
<dbReference type="RefSeq" id="WP_228854220.1">
    <property type="nucleotide sequence ID" value="NZ_AP024086.1"/>
</dbReference>
<evidence type="ECO:0000313" key="2">
    <source>
        <dbReference type="EMBL" id="BCL61798.1"/>
    </source>
</evidence>
<feature type="domain" description="Lytic transglycosylase MltA" evidence="1">
    <location>
        <begin position="139"/>
        <end position="288"/>
    </location>
</feature>